<dbReference type="InterPro" id="IPR058240">
    <property type="entry name" value="rSAM_sf"/>
</dbReference>
<proteinExistence type="predicted"/>
<organism evidence="6 7">
    <name type="scientific">Parvimonas micra ATCC 33270</name>
    <dbReference type="NCBI Taxonomy" id="411465"/>
    <lineage>
        <taxon>Bacteria</taxon>
        <taxon>Bacillati</taxon>
        <taxon>Bacillota</taxon>
        <taxon>Tissierellia</taxon>
        <taxon>Tissierellales</taxon>
        <taxon>Peptoniphilaceae</taxon>
        <taxon>Parvimonas</taxon>
    </lineage>
</organism>
<evidence type="ECO:0000256" key="4">
    <source>
        <dbReference type="ARBA" id="ARBA00023014"/>
    </source>
</evidence>
<evidence type="ECO:0000259" key="5">
    <source>
        <dbReference type="PROSITE" id="PS51918"/>
    </source>
</evidence>
<evidence type="ECO:0000313" key="6">
    <source>
        <dbReference type="EMBL" id="EDP24519.1"/>
    </source>
</evidence>
<dbReference type="AlphaFoldDB" id="A8SJP8"/>
<dbReference type="GO" id="GO:0003824">
    <property type="term" value="F:catalytic activity"/>
    <property type="evidence" value="ECO:0007669"/>
    <property type="project" value="InterPro"/>
</dbReference>
<dbReference type="InterPro" id="IPR013785">
    <property type="entry name" value="Aldolase_TIM"/>
</dbReference>
<keyword evidence="1" id="KW-0949">S-adenosyl-L-methionine</keyword>
<dbReference type="SUPFAM" id="SSF102114">
    <property type="entry name" value="Radical SAM enzymes"/>
    <property type="match status" value="1"/>
</dbReference>
<dbReference type="GO" id="GO:0051536">
    <property type="term" value="F:iron-sulfur cluster binding"/>
    <property type="evidence" value="ECO:0007669"/>
    <property type="project" value="UniProtKB-KW"/>
</dbReference>
<dbReference type="SFLD" id="SFLDG01067">
    <property type="entry name" value="SPASM/twitch_domain_containing"/>
    <property type="match status" value="1"/>
</dbReference>
<dbReference type="Proteomes" id="UP000003162">
    <property type="component" value="Unassembled WGS sequence"/>
</dbReference>
<dbReference type="PANTHER" id="PTHR11228">
    <property type="entry name" value="RADICAL SAM DOMAIN PROTEIN"/>
    <property type="match status" value="1"/>
</dbReference>
<dbReference type="GeneID" id="93384477"/>
<keyword evidence="4" id="KW-0411">Iron-sulfur</keyword>
<evidence type="ECO:0000256" key="1">
    <source>
        <dbReference type="ARBA" id="ARBA00022691"/>
    </source>
</evidence>
<dbReference type="RefSeq" id="WP_004832254.1">
    <property type="nucleotide sequence ID" value="NZ_DS483516.1"/>
</dbReference>
<evidence type="ECO:0000313" key="7">
    <source>
        <dbReference type="Proteomes" id="UP000003162"/>
    </source>
</evidence>
<dbReference type="eggNOG" id="COG0535">
    <property type="taxonomic scope" value="Bacteria"/>
</dbReference>
<evidence type="ECO:0000256" key="3">
    <source>
        <dbReference type="ARBA" id="ARBA00023004"/>
    </source>
</evidence>
<keyword evidence="3" id="KW-0408">Iron</keyword>
<dbReference type="EMBL" id="ABEE02000015">
    <property type="protein sequence ID" value="EDP24519.1"/>
    <property type="molecule type" value="Genomic_DNA"/>
</dbReference>
<gene>
    <name evidence="6" type="ORF">PEPMIC_00368</name>
</gene>
<dbReference type="CDD" id="cd01335">
    <property type="entry name" value="Radical_SAM"/>
    <property type="match status" value="1"/>
</dbReference>
<keyword evidence="2" id="KW-0479">Metal-binding</keyword>
<accession>A8SJP8</accession>
<comment type="caution">
    <text evidence="6">The sequence shown here is derived from an EMBL/GenBank/DDBJ whole genome shotgun (WGS) entry which is preliminary data.</text>
</comment>
<name>A8SJP8_9FIRM</name>
<reference evidence="6 7" key="1">
    <citation type="submission" date="2007-09" db="EMBL/GenBank/DDBJ databases">
        <title>Draft genome sequence of Peptostreptococcus micros (ATCC 33270).</title>
        <authorList>
            <person name="Sudarsanam P."/>
            <person name="Ley R."/>
            <person name="Guruge J."/>
            <person name="Turnbaugh P.J."/>
            <person name="Mahowald M."/>
            <person name="Liep D."/>
            <person name="Gordon J."/>
        </authorList>
    </citation>
    <scope>NUCLEOTIDE SEQUENCE [LARGE SCALE GENOMIC DNA]</scope>
    <source>
        <strain evidence="6 7">ATCC 33270</strain>
    </source>
</reference>
<dbReference type="HOGENOM" id="CLU_581191_0_0_9"/>
<dbReference type="NCBIfam" id="TIGR04085">
    <property type="entry name" value="rSAM_more_4Fe4S"/>
    <property type="match status" value="1"/>
</dbReference>
<dbReference type="PROSITE" id="PS51918">
    <property type="entry name" value="RADICAL_SAM"/>
    <property type="match status" value="1"/>
</dbReference>
<dbReference type="Pfam" id="PF04055">
    <property type="entry name" value="Radical_SAM"/>
    <property type="match status" value="1"/>
</dbReference>
<dbReference type="InterPro" id="IPR050377">
    <property type="entry name" value="Radical_SAM_PqqE_MftC-like"/>
</dbReference>
<evidence type="ECO:0000256" key="2">
    <source>
        <dbReference type="ARBA" id="ARBA00022723"/>
    </source>
</evidence>
<dbReference type="SFLD" id="SFLDG01386">
    <property type="entry name" value="main_SPASM_domain-containing"/>
    <property type="match status" value="1"/>
</dbReference>
<dbReference type="Gene3D" id="3.20.20.70">
    <property type="entry name" value="Aldolase class I"/>
    <property type="match status" value="1"/>
</dbReference>
<feature type="domain" description="Radical SAM core" evidence="5">
    <location>
        <begin position="119"/>
        <end position="337"/>
    </location>
</feature>
<dbReference type="PANTHER" id="PTHR11228:SF7">
    <property type="entry name" value="PQQA PEPTIDE CYCLASE"/>
    <property type="match status" value="1"/>
</dbReference>
<dbReference type="InterPro" id="IPR023885">
    <property type="entry name" value="4Fe4S-binding_SPASM_dom"/>
</dbReference>
<dbReference type="GO" id="GO:0046872">
    <property type="term" value="F:metal ion binding"/>
    <property type="evidence" value="ECO:0007669"/>
    <property type="project" value="UniProtKB-KW"/>
</dbReference>
<protein>
    <submittedName>
        <fullName evidence="6">Radical SAM domain protein</fullName>
    </submittedName>
</protein>
<dbReference type="InterPro" id="IPR007197">
    <property type="entry name" value="rSAM"/>
</dbReference>
<sequence>MIHLENNSVINKNNIQYRKFITDKGIELAVIEPGFILNKSAMFVWDQIYNGITYEKLLLKIEKYFDSSITDDLESKILKILTDFLGNNLITINHSNLNNLLEDKFDIKTEVDISKDLNTTVITQIDMVLTTKCNFRCRHCFIKNNSDGFTMNFLLWKRIIDKLCNQGLTSVVVTGGEPLLYKELTPILNYINDKKLNIHLLTNGYLIDDNFIEEIRKFNNVIVQVSLDGSNSITQKYQRLIENSFDVVTKNIKKLTDSGIVVNVAMVLNKQNIYDLYNGSMFDLCEKLRVNMLAITPTVINIENAKTNKKMFLDIEEVIKMIEFVKSTVNSNKYGYKIIVSTAPSLVEDNSIKKIKGKRFRYRRGTNSFSVRPNGDVFVCSDFAEVGFSDYILGNILNDNLDDILNKLNKISINKIEMLDKIKGVCSICKELPYCGGACRADAYAMYNDIYGPYSPCQLMYDKGIFPENLIDKFATYRKI</sequence>
<dbReference type="SFLD" id="SFLDS00029">
    <property type="entry name" value="Radical_SAM"/>
    <property type="match status" value="1"/>
</dbReference>
<dbReference type="Pfam" id="PF13186">
    <property type="entry name" value="SPASM"/>
    <property type="match status" value="1"/>
</dbReference>
<reference evidence="6 7" key="2">
    <citation type="submission" date="2007-09" db="EMBL/GenBank/DDBJ databases">
        <authorList>
            <person name="Fulton L."/>
            <person name="Clifton S."/>
            <person name="Fulton B."/>
            <person name="Xu J."/>
            <person name="Minx P."/>
            <person name="Pepin K.H."/>
            <person name="Johnson M."/>
            <person name="Thiruvilangam P."/>
            <person name="Bhonagiri V."/>
            <person name="Nash W.E."/>
            <person name="Mardis E.R."/>
            <person name="Wilson R.K."/>
        </authorList>
    </citation>
    <scope>NUCLEOTIDE SEQUENCE [LARGE SCALE GENOMIC DNA]</scope>
    <source>
        <strain evidence="6 7">ATCC 33270</strain>
    </source>
</reference>